<protein>
    <recommendedName>
        <fullName evidence="1">AB hydrolase-1 domain-containing protein</fullName>
    </recommendedName>
</protein>
<dbReference type="SUPFAM" id="SSF53474">
    <property type="entry name" value="alpha/beta-Hydrolases"/>
    <property type="match status" value="1"/>
</dbReference>
<dbReference type="Pfam" id="PF00561">
    <property type="entry name" value="Abhydrolase_1"/>
    <property type="match status" value="1"/>
</dbReference>
<organism evidence="2 3">
    <name type="scientific">Dentipellis fragilis</name>
    <dbReference type="NCBI Taxonomy" id="205917"/>
    <lineage>
        <taxon>Eukaryota</taxon>
        <taxon>Fungi</taxon>
        <taxon>Dikarya</taxon>
        <taxon>Basidiomycota</taxon>
        <taxon>Agaricomycotina</taxon>
        <taxon>Agaricomycetes</taxon>
        <taxon>Russulales</taxon>
        <taxon>Hericiaceae</taxon>
        <taxon>Dentipellis</taxon>
    </lineage>
</organism>
<dbReference type="Gene3D" id="3.40.50.1820">
    <property type="entry name" value="alpha/beta hydrolase"/>
    <property type="match status" value="1"/>
</dbReference>
<evidence type="ECO:0000313" key="2">
    <source>
        <dbReference type="EMBL" id="TFY54758.1"/>
    </source>
</evidence>
<dbReference type="OrthoDB" id="10260961at2759"/>
<name>A0A4Y9XYL2_9AGAM</name>
<dbReference type="PANTHER" id="PTHR42103:SF2">
    <property type="entry name" value="AB HYDROLASE-1 DOMAIN-CONTAINING PROTEIN"/>
    <property type="match status" value="1"/>
</dbReference>
<proteinExistence type="predicted"/>
<dbReference type="AlphaFoldDB" id="A0A4Y9XYL2"/>
<accession>A0A4Y9XYL2</accession>
<keyword evidence="3" id="KW-1185">Reference proteome</keyword>
<reference evidence="2 3" key="1">
    <citation type="submission" date="2019-02" db="EMBL/GenBank/DDBJ databases">
        <title>Genome sequencing of the rare red list fungi Dentipellis fragilis.</title>
        <authorList>
            <person name="Buettner E."/>
            <person name="Kellner H."/>
        </authorList>
    </citation>
    <scope>NUCLEOTIDE SEQUENCE [LARGE SCALE GENOMIC DNA]</scope>
    <source>
        <strain evidence="2 3">DSM 105465</strain>
    </source>
</reference>
<dbReference type="Proteomes" id="UP000298327">
    <property type="component" value="Unassembled WGS sequence"/>
</dbReference>
<dbReference type="InterPro" id="IPR000073">
    <property type="entry name" value="AB_hydrolase_1"/>
</dbReference>
<evidence type="ECO:0000259" key="1">
    <source>
        <dbReference type="Pfam" id="PF00561"/>
    </source>
</evidence>
<dbReference type="InterPro" id="IPR029058">
    <property type="entry name" value="AB_hydrolase_fold"/>
</dbReference>
<sequence>MIRKSSSLVTVTGSLINTPFSSHLASSSDGTSTTDCNSLLESLVETLALHHGFHVLRYNSRGAGRSSGSTSFTGFPEVEDLKDVVQFSVQRIGNVKEVVLIGYSNGSLPVSMHPVLPEPIRTSHVLLSYPLGPRGFLTLFNTRTYQNKLDDLLRDPRAHVLVIYGNADTFTGVESYDQWTDRLKAVAKSSETRDDGSEAVPGEAGLLGDRLVVKRIEGGTHFWTGNAHRDLVRTLHDFLEKR</sequence>
<dbReference type="EMBL" id="SEOQ01000991">
    <property type="protein sequence ID" value="TFY54758.1"/>
    <property type="molecule type" value="Genomic_DNA"/>
</dbReference>
<comment type="caution">
    <text evidence="2">The sequence shown here is derived from an EMBL/GenBank/DDBJ whole genome shotgun (WGS) entry which is preliminary data.</text>
</comment>
<evidence type="ECO:0000313" key="3">
    <source>
        <dbReference type="Proteomes" id="UP000298327"/>
    </source>
</evidence>
<gene>
    <name evidence="2" type="ORF">EVG20_g9579</name>
</gene>
<feature type="domain" description="AB hydrolase-1" evidence="1">
    <location>
        <begin position="43"/>
        <end position="110"/>
    </location>
</feature>
<dbReference type="STRING" id="205917.A0A4Y9XYL2"/>
<dbReference type="PANTHER" id="PTHR42103">
    <property type="entry name" value="ALPHA/BETA-HYDROLASES SUPERFAMILY PROTEIN"/>
    <property type="match status" value="1"/>
</dbReference>